<keyword evidence="5 6" id="KW-0472">Membrane</keyword>
<dbReference type="Pfam" id="PF07690">
    <property type="entry name" value="MFS_1"/>
    <property type="match status" value="1"/>
</dbReference>
<feature type="transmembrane region" description="Helical" evidence="6">
    <location>
        <begin position="56"/>
        <end position="76"/>
    </location>
</feature>
<evidence type="ECO:0000259" key="7">
    <source>
        <dbReference type="PROSITE" id="PS50850"/>
    </source>
</evidence>
<sequence length="412" mass="43458">MTTGPEITAPPTEPAPTGHARALATVWFTLFLDLVSFGIVIPVLPFYAKDTGASEGLIALLATAYSAAQFVMSPVLGRLSDRHGRRPVMLISIAGSTLAMLTLGFAQALWMLFLSRTISGVCNANVSTAHAYVADRVPPHQRARYMGMMGTAVGLGFIVGPSLGGLLARPDWPQFPFFVGAGLSLLNFLMAVLWLPESHRPRALAGPPPPRPSLLAVARDPAFWSGQIGVMVAIYFGFFCAFAAMEATFALFTEACFGWGEQETGKFFAFVGTIIVLFQGVIVGRSVATIGERRSLALGLTMSATGFTLLSVSPAWPWVLLGGFFIAGGNGLIMPSMSALVSRNSTSDNQGINAGFAQSAGALGRIAGPMIAGVLFELIGPRAPMGSSAVLVVLVCLMVILRVHEARPEPGR</sequence>
<reference evidence="8" key="1">
    <citation type="submission" date="2021-08" db="EMBL/GenBank/DDBJ databases">
        <authorList>
            <person name="Stevens D.C."/>
        </authorList>
    </citation>
    <scope>NUCLEOTIDE SEQUENCE</scope>
    <source>
        <strain evidence="8">DSM 53165</strain>
    </source>
</reference>
<evidence type="ECO:0000256" key="5">
    <source>
        <dbReference type="ARBA" id="ARBA00023136"/>
    </source>
</evidence>
<dbReference type="CDD" id="cd17330">
    <property type="entry name" value="MFS_SLC46_TetA_like"/>
    <property type="match status" value="1"/>
</dbReference>
<comment type="subcellular location">
    <subcellularLocation>
        <location evidence="1">Membrane</location>
        <topology evidence="1">Multi-pass membrane protein</topology>
    </subcellularLocation>
</comment>
<feature type="transmembrane region" description="Helical" evidence="6">
    <location>
        <begin position="88"/>
        <end position="113"/>
    </location>
</feature>
<comment type="caution">
    <text evidence="8">The sequence shown here is derived from an EMBL/GenBank/DDBJ whole genome shotgun (WGS) entry which is preliminary data.</text>
</comment>
<feature type="transmembrane region" description="Helical" evidence="6">
    <location>
        <begin position="264"/>
        <end position="283"/>
    </location>
</feature>
<feature type="transmembrane region" description="Helical" evidence="6">
    <location>
        <begin position="175"/>
        <end position="195"/>
    </location>
</feature>
<accession>A0ABS7TX06</accession>
<evidence type="ECO:0000256" key="1">
    <source>
        <dbReference type="ARBA" id="ARBA00004141"/>
    </source>
</evidence>
<feature type="transmembrane region" description="Helical" evidence="6">
    <location>
        <begin position="228"/>
        <end position="252"/>
    </location>
</feature>
<dbReference type="RefSeq" id="WP_224194537.1">
    <property type="nucleotide sequence ID" value="NZ_JAIRAU010000035.1"/>
</dbReference>
<evidence type="ECO:0000256" key="2">
    <source>
        <dbReference type="ARBA" id="ARBA00022448"/>
    </source>
</evidence>
<proteinExistence type="predicted"/>
<gene>
    <name evidence="8" type="ORF">K7C98_26365</name>
</gene>
<dbReference type="PANTHER" id="PTHR23504">
    <property type="entry name" value="MAJOR FACILITATOR SUPERFAMILY DOMAIN-CONTAINING PROTEIN 10"/>
    <property type="match status" value="1"/>
</dbReference>
<feature type="transmembrane region" description="Helical" evidence="6">
    <location>
        <begin position="20"/>
        <end position="44"/>
    </location>
</feature>
<evidence type="ECO:0000313" key="9">
    <source>
        <dbReference type="Proteomes" id="UP001139031"/>
    </source>
</evidence>
<feature type="transmembrane region" description="Helical" evidence="6">
    <location>
        <begin position="362"/>
        <end position="379"/>
    </location>
</feature>
<dbReference type="Proteomes" id="UP001139031">
    <property type="component" value="Unassembled WGS sequence"/>
</dbReference>
<evidence type="ECO:0000313" key="8">
    <source>
        <dbReference type="EMBL" id="MBZ5712782.1"/>
    </source>
</evidence>
<evidence type="ECO:0000256" key="3">
    <source>
        <dbReference type="ARBA" id="ARBA00022692"/>
    </source>
</evidence>
<dbReference type="InterPro" id="IPR036259">
    <property type="entry name" value="MFS_trans_sf"/>
</dbReference>
<dbReference type="PROSITE" id="PS50850">
    <property type="entry name" value="MFS"/>
    <property type="match status" value="1"/>
</dbReference>
<dbReference type="PRINTS" id="PR01035">
    <property type="entry name" value="TCRTETA"/>
</dbReference>
<feature type="transmembrane region" description="Helical" evidence="6">
    <location>
        <begin position="385"/>
        <end position="403"/>
    </location>
</feature>
<dbReference type="Gene3D" id="1.20.1250.20">
    <property type="entry name" value="MFS general substrate transporter like domains"/>
    <property type="match status" value="1"/>
</dbReference>
<dbReference type="EMBL" id="JAIRAU010000035">
    <property type="protein sequence ID" value="MBZ5712782.1"/>
    <property type="molecule type" value="Genomic_DNA"/>
</dbReference>
<dbReference type="PANTHER" id="PTHR23504:SF15">
    <property type="entry name" value="MAJOR FACILITATOR SUPERFAMILY (MFS) PROFILE DOMAIN-CONTAINING PROTEIN"/>
    <property type="match status" value="1"/>
</dbReference>
<dbReference type="InterPro" id="IPR001958">
    <property type="entry name" value="Tet-R_TetA/multi-R_MdtG-like"/>
</dbReference>
<feature type="domain" description="Major facilitator superfamily (MFS) profile" evidence="7">
    <location>
        <begin position="22"/>
        <end position="407"/>
    </location>
</feature>
<protein>
    <submittedName>
        <fullName evidence="8">MFS transporter</fullName>
    </submittedName>
</protein>
<evidence type="ECO:0000256" key="4">
    <source>
        <dbReference type="ARBA" id="ARBA00022989"/>
    </source>
</evidence>
<keyword evidence="4 6" id="KW-1133">Transmembrane helix</keyword>
<feature type="transmembrane region" description="Helical" evidence="6">
    <location>
        <begin position="318"/>
        <end position="341"/>
    </location>
</feature>
<dbReference type="SUPFAM" id="SSF103473">
    <property type="entry name" value="MFS general substrate transporter"/>
    <property type="match status" value="1"/>
</dbReference>
<keyword evidence="3 6" id="KW-0812">Transmembrane</keyword>
<dbReference type="InterPro" id="IPR011701">
    <property type="entry name" value="MFS"/>
</dbReference>
<name>A0ABS7TX06_9BACT</name>
<feature type="transmembrane region" description="Helical" evidence="6">
    <location>
        <begin position="145"/>
        <end position="163"/>
    </location>
</feature>
<evidence type="ECO:0000256" key="6">
    <source>
        <dbReference type="SAM" id="Phobius"/>
    </source>
</evidence>
<dbReference type="InterPro" id="IPR020846">
    <property type="entry name" value="MFS_dom"/>
</dbReference>
<keyword evidence="9" id="KW-1185">Reference proteome</keyword>
<feature type="transmembrane region" description="Helical" evidence="6">
    <location>
        <begin position="295"/>
        <end position="312"/>
    </location>
</feature>
<keyword evidence="2" id="KW-0813">Transport</keyword>
<organism evidence="8 9">
    <name type="scientific">Nannocystis pusilla</name>
    <dbReference type="NCBI Taxonomy" id="889268"/>
    <lineage>
        <taxon>Bacteria</taxon>
        <taxon>Pseudomonadati</taxon>
        <taxon>Myxococcota</taxon>
        <taxon>Polyangia</taxon>
        <taxon>Nannocystales</taxon>
        <taxon>Nannocystaceae</taxon>
        <taxon>Nannocystis</taxon>
    </lineage>
</organism>